<keyword evidence="2" id="KW-1185">Reference proteome</keyword>
<comment type="caution">
    <text evidence="1">The sequence shown here is derived from an EMBL/GenBank/DDBJ whole genome shotgun (WGS) entry which is preliminary data.</text>
</comment>
<protein>
    <submittedName>
        <fullName evidence="1">Uncharacterized protein</fullName>
    </submittedName>
</protein>
<evidence type="ECO:0000313" key="1">
    <source>
        <dbReference type="EMBL" id="MBW0568000.1"/>
    </source>
</evidence>
<organism evidence="1 2">
    <name type="scientific">Austropuccinia psidii MF-1</name>
    <dbReference type="NCBI Taxonomy" id="1389203"/>
    <lineage>
        <taxon>Eukaryota</taxon>
        <taxon>Fungi</taxon>
        <taxon>Dikarya</taxon>
        <taxon>Basidiomycota</taxon>
        <taxon>Pucciniomycotina</taxon>
        <taxon>Pucciniomycetes</taxon>
        <taxon>Pucciniales</taxon>
        <taxon>Sphaerophragmiaceae</taxon>
        <taxon>Austropuccinia</taxon>
    </lineage>
</organism>
<dbReference type="EMBL" id="AVOT02081820">
    <property type="protein sequence ID" value="MBW0568000.1"/>
    <property type="molecule type" value="Genomic_DNA"/>
</dbReference>
<dbReference type="Proteomes" id="UP000765509">
    <property type="component" value="Unassembled WGS sequence"/>
</dbReference>
<name>A0A9Q3JV07_9BASI</name>
<evidence type="ECO:0000313" key="2">
    <source>
        <dbReference type="Proteomes" id="UP000765509"/>
    </source>
</evidence>
<sequence length="153" mass="17650">MLDTNMIFPHPERSMRMKMDIVLMDNLTSQHIILGNDYSSIYGIDINKHKYKYFTIGEHKIQRFSFSNISKQISVLSSNKDIHKENFVSTQLSEAQINPTLSSKMSQELIDVLYTYKNLFASDDEPSGAIRGHEAYITLNIDRPYPSVLRRSA</sequence>
<dbReference type="AlphaFoldDB" id="A0A9Q3JV07"/>
<proteinExistence type="predicted"/>
<accession>A0A9Q3JV07</accession>
<reference evidence="1" key="1">
    <citation type="submission" date="2021-03" db="EMBL/GenBank/DDBJ databases">
        <title>Draft genome sequence of rust myrtle Austropuccinia psidii MF-1, a brazilian biotype.</title>
        <authorList>
            <person name="Quecine M.C."/>
            <person name="Pachon D.M.R."/>
            <person name="Bonatelli M.L."/>
            <person name="Correr F.H."/>
            <person name="Franceschini L.M."/>
            <person name="Leite T.F."/>
            <person name="Margarido G.R.A."/>
            <person name="Almeida C.A."/>
            <person name="Ferrarezi J.A."/>
            <person name="Labate C.A."/>
        </authorList>
    </citation>
    <scope>NUCLEOTIDE SEQUENCE</scope>
    <source>
        <strain evidence="1">MF-1</strain>
    </source>
</reference>
<gene>
    <name evidence="1" type="ORF">O181_107715</name>
</gene>